<proteinExistence type="predicted"/>
<organism evidence="1">
    <name type="scientific">Aphanomyces invadans</name>
    <dbReference type="NCBI Taxonomy" id="157072"/>
    <lineage>
        <taxon>Eukaryota</taxon>
        <taxon>Sar</taxon>
        <taxon>Stramenopiles</taxon>
        <taxon>Oomycota</taxon>
        <taxon>Saprolegniomycetes</taxon>
        <taxon>Saprolegniales</taxon>
        <taxon>Verrucalvaceae</taxon>
        <taxon>Aphanomyces</taxon>
    </lineage>
</organism>
<dbReference type="RefSeq" id="XP_008873625.1">
    <property type="nucleotide sequence ID" value="XM_008875403.1"/>
</dbReference>
<dbReference type="AlphaFoldDB" id="A0A024TVP9"/>
<accession>A0A024TVP9</accession>
<gene>
    <name evidence="1" type="ORF">H310_09353</name>
</gene>
<name>A0A024TVP9_9STRA</name>
<dbReference type="GeneID" id="20086403"/>
<reference evidence="1" key="1">
    <citation type="submission" date="2013-12" db="EMBL/GenBank/DDBJ databases">
        <title>The Genome Sequence of Aphanomyces invadans NJM9701.</title>
        <authorList>
            <consortium name="The Broad Institute Genomics Platform"/>
            <person name="Russ C."/>
            <person name="Tyler B."/>
            <person name="van West P."/>
            <person name="Dieguez-Uribeondo J."/>
            <person name="Young S.K."/>
            <person name="Zeng Q."/>
            <person name="Gargeya S."/>
            <person name="Fitzgerald M."/>
            <person name="Abouelleil A."/>
            <person name="Alvarado L."/>
            <person name="Chapman S.B."/>
            <person name="Gainer-Dewar J."/>
            <person name="Goldberg J."/>
            <person name="Griggs A."/>
            <person name="Gujja S."/>
            <person name="Hansen M."/>
            <person name="Howarth C."/>
            <person name="Imamovic A."/>
            <person name="Ireland A."/>
            <person name="Larimer J."/>
            <person name="McCowan C."/>
            <person name="Murphy C."/>
            <person name="Pearson M."/>
            <person name="Poon T.W."/>
            <person name="Priest M."/>
            <person name="Roberts A."/>
            <person name="Saif S."/>
            <person name="Shea T."/>
            <person name="Sykes S."/>
            <person name="Wortman J."/>
            <person name="Nusbaum C."/>
            <person name="Birren B."/>
        </authorList>
    </citation>
    <scope>NUCLEOTIDE SEQUENCE [LARGE SCALE GENOMIC DNA]</scope>
    <source>
        <strain evidence="1">NJM9701</strain>
    </source>
</reference>
<protein>
    <submittedName>
        <fullName evidence="1">Uncharacterized protein</fullName>
    </submittedName>
</protein>
<dbReference type="EMBL" id="KI913971">
    <property type="protein sequence ID" value="ETV98064.1"/>
    <property type="molecule type" value="Genomic_DNA"/>
</dbReference>
<sequence>MGKKKELEVKDIKKTERAAVASGKDTQLNKNVLKREKSSQVQKVDFSSIHYLDQPDCENLDAIRTSLIEKVQAAKSVNERVRRDLDCINSRCNSERIKCVLDELSRLQAHFTFWTEFLTEGIDGVLHPQIEEEKPKSPEWFKLN</sequence>
<evidence type="ECO:0000313" key="1">
    <source>
        <dbReference type="EMBL" id="ETV98064.1"/>
    </source>
</evidence>
<dbReference type="VEuPathDB" id="FungiDB:H310_09353"/>